<comment type="caution">
    <text evidence="2">The sequence shown here is derived from an EMBL/GenBank/DDBJ whole genome shotgun (WGS) entry which is preliminary data.</text>
</comment>
<evidence type="ECO:0000313" key="2">
    <source>
        <dbReference type="EMBL" id="TVY84020.1"/>
    </source>
</evidence>
<name>A0A8T9CIW7_9HELO</name>
<dbReference type="Proteomes" id="UP000469558">
    <property type="component" value="Unassembled WGS sequence"/>
</dbReference>
<organism evidence="2 3">
    <name type="scientific">Lachnellula suecica</name>
    <dbReference type="NCBI Taxonomy" id="602035"/>
    <lineage>
        <taxon>Eukaryota</taxon>
        <taxon>Fungi</taxon>
        <taxon>Dikarya</taxon>
        <taxon>Ascomycota</taxon>
        <taxon>Pezizomycotina</taxon>
        <taxon>Leotiomycetes</taxon>
        <taxon>Helotiales</taxon>
        <taxon>Lachnaceae</taxon>
        <taxon>Lachnellula</taxon>
    </lineage>
</organism>
<feature type="region of interest" description="Disordered" evidence="1">
    <location>
        <begin position="1"/>
        <end position="20"/>
    </location>
</feature>
<proteinExistence type="predicted"/>
<dbReference type="OrthoDB" id="5290671at2759"/>
<keyword evidence="3" id="KW-1185">Reference proteome</keyword>
<gene>
    <name evidence="2" type="ORF">LSUE1_G002957</name>
</gene>
<sequence length="214" mass="24163">MSSTATATSSTSRPNDIDLSTLPPILTENPYIVLTHDIIRNTKTLHYTFHILQPLTPNRVHSKSMRGYFGIMNSTDDTIELNGNGARVCLENKHHLWEPKAGFQTAEPLWHLRVSVLKDQEGQGDCPSRYFTFKSKHHLTHAANQLEAAFTEPFDIRKCGCEFGDAMGGRVNDGRCENITIEYETETAKDGWKAFLGKLQVLEDEWAHEEASML</sequence>
<reference evidence="2 3" key="1">
    <citation type="submission" date="2018-05" db="EMBL/GenBank/DDBJ databases">
        <title>Genome sequencing and assembly of the regulated plant pathogen Lachnellula willkommii and related sister species for the development of diagnostic species identification markers.</title>
        <authorList>
            <person name="Giroux E."/>
            <person name="Bilodeau G."/>
        </authorList>
    </citation>
    <scope>NUCLEOTIDE SEQUENCE [LARGE SCALE GENOMIC DNA]</scope>
    <source>
        <strain evidence="2 3">CBS 268.59</strain>
    </source>
</reference>
<dbReference type="AlphaFoldDB" id="A0A8T9CIW7"/>
<dbReference type="EMBL" id="QGMK01000128">
    <property type="protein sequence ID" value="TVY84020.1"/>
    <property type="molecule type" value="Genomic_DNA"/>
</dbReference>
<feature type="compositionally biased region" description="Low complexity" evidence="1">
    <location>
        <begin position="1"/>
        <end position="12"/>
    </location>
</feature>
<evidence type="ECO:0000256" key="1">
    <source>
        <dbReference type="SAM" id="MobiDB-lite"/>
    </source>
</evidence>
<protein>
    <submittedName>
        <fullName evidence="2">Uncharacterized protein</fullName>
    </submittedName>
</protein>
<accession>A0A8T9CIW7</accession>
<evidence type="ECO:0000313" key="3">
    <source>
        <dbReference type="Proteomes" id="UP000469558"/>
    </source>
</evidence>